<dbReference type="SUPFAM" id="SSF55895">
    <property type="entry name" value="Ribonuclease Rh-like"/>
    <property type="match status" value="1"/>
</dbReference>
<dbReference type="PANTHER" id="PTHR11240">
    <property type="entry name" value="RIBONUCLEASE T2"/>
    <property type="match status" value="1"/>
</dbReference>
<sequence>MEKAVAPRLALPFLLVATLLASSLVMADKSFDFYILILQWPGTYCAQSKRCCKPTTGYPAKDFFIRSLEAYDEIAGKPLSKCNKWPFDVNQVVDERSELQQYWSSIRCPSNDGVSSWKYTWVNYGVCSNLTQPHFFSTALQLRAKVDVLSALANKGDESATYSYQDLNIKFEKILFVLSFYYIISPYLTIPSCYKHGVPLINQLDDHHFYAWCDLRVQF</sequence>
<accession>A0A1D1XXX4</accession>
<feature type="chain" id="PRO_5008899797" evidence="3">
    <location>
        <begin position="28"/>
        <end position="219"/>
    </location>
</feature>
<keyword evidence="3" id="KW-0732">Signal</keyword>
<name>A0A1D1XXX4_9ARAE</name>
<evidence type="ECO:0000256" key="2">
    <source>
        <dbReference type="RuleBase" id="RU004328"/>
    </source>
</evidence>
<dbReference type="GO" id="GO:0003723">
    <property type="term" value="F:RNA binding"/>
    <property type="evidence" value="ECO:0007669"/>
    <property type="project" value="InterPro"/>
</dbReference>
<dbReference type="EMBL" id="GDJX01020709">
    <property type="protein sequence ID" value="JAT47227.1"/>
    <property type="molecule type" value="Transcribed_RNA"/>
</dbReference>
<proteinExistence type="inferred from homology"/>
<comment type="similarity">
    <text evidence="1 2">Belongs to the RNase T2 family.</text>
</comment>
<protein>
    <submittedName>
        <fullName evidence="4">Extracellular ribonuclease LE</fullName>
    </submittedName>
</protein>
<feature type="signal peptide" evidence="3">
    <location>
        <begin position="1"/>
        <end position="27"/>
    </location>
</feature>
<dbReference type="InterPro" id="IPR001568">
    <property type="entry name" value="RNase_T2-like"/>
</dbReference>
<dbReference type="InterPro" id="IPR036430">
    <property type="entry name" value="RNase_T2-like_sf"/>
</dbReference>
<dbReference type="Gene3D" id="3.90.730.10">
    <property type="entry name" value="Ribonuclease T2-like"/>
    <property type="match status" value="1"/>
</dbReference>
<dbReference type="GO" id="GO:0006401">
    <property type="term" value="P:RNA catabolic process"/>
    <property type="evidence" value="ECO:0007669"/>
    <property type="project" value="TreeGrafter"/>
</dbReference>
<gene>
    <name evidence="4" type="primary">RNLE_0</name>
    <name evidence="4" type="ORF">g.103753</name>
</gene>
<dbReference type="AlphaFoldDB" id="A0A1D1XXX4"/>
<evidence type="ECO:0000256" key="1">
    <source>
        <dbReference type="ARBA" id="ARBA00007469"/>
    </source>
</evidence>
<dbReference type="GO" id="GO:0033897">
    <property type="term" value="F:ribonuclease T2 activity"/>
    <property type="evidence" value="ECO:0007669"/>
    <property type="project" value="InterPro"/>
</dbReference>
<evidence type="ECO:0000313" key="4">
    <source>
        <dbReference type="EMBL" id="JAT47227.1"/>
    </source>
</evidence>
<reference evidence="4" key="1">
    <citation type="submission" date="2015-07" db="EMBL/GenBank/DDBJ databases">
        <title>Transcriptome Assembly of Anthurium amnicola.</title>
        <authorList>
            <person name="Suzuki J."/>
        </authorList>
    </citation>
    <scope>NUCLEOTIDE SEQUENCE</scope>
</reference>
<dbReference type="PANTHER" id="PTHR11240:SF57">
    <property type="entry name" value="OS09G0538000 PROTEIN"/>
    <property type="match status" value="1"/>
</dbReference>
<evidence type="ECO:0000256" key="3">
    <source>
        <dbReference type="SAM" id="SignalP"/>
    </source>
</evidence>
<dbReference type="GO" id="GO:0005576">
    <property type="term" value="C:extracellular region"/>
    <property type="evidence" value="ECO:0007669"/>
    <property type="project" value="TreeGrafter"/>
</dbReference>
<dbReference type="Pfam" id="PF00445">
    <property type="entry name" value="Ribonuclease_T2"/>
    <property type="match status" value="1"/>
</dbReference>
<organism evidence="4">
    <name type="scientific">Anthurium amnicola</name>
    <dbReference type="NCBI Taxonomy" id="1678845"/>
    <lineage>
        <taxon>Eukaryota</taxon>
        <taxon>Viridiplantae</taxon>
        <taxon>Streptophyta</taxon>
        <taxon>Embryophyta</taxon>
        <taxon>Tracheophyta</taxon>
        <taxon>Spermatophyta</taxon>
        <taxon>Magnoliopsida</taxon>
        <taxon>Liliopsida</taxon>
        <taxon>Araceae</taxon>
        <taxon>Pothoideae</taxon>
        <taxon>Potheae</taxon>
        <taxon>Anthurium</taxon>
    </lineage>
</organism>